<dbReference type="STRING" id="198092.SAMN02745194_03601"/>
<organism evidence="4 5">
    <name type="scientific">Muricoccus roseus</name>
    <dbReference type="NCBI Taxonomy" id="198092"/>
    <lineage>
        <taxon>Bacteria</taxon>
        <taxon>Pseudomonadati</taxon>
        <taxon>Pseudomonadota</taxon>
        <taxon>Alphaproteobacteria</taxon>
        <taxon>Acetobacterales</taxon>
        <taxon>Roseomonadaceae</taxon>
        <taxon>Muricoccus</taxon>
    </lineage>
</organism>
<sequence length="93" mass="9572">MTLRAARLALPLLATLSLGACADATRTERNVGTGALGGAALGGIIGSFSGNAGWGALIGGAGGAGAGYLYEQSQRAQDRAYWQGRQDSRRYRR</sequence>
<name>A0A1M6MUZ2_9PROT</name>
<reference evidence="4 5" key="1">
    <citation type="submission" date="2016-11" db="EMBL/GenBank/DDBJ databases">
        <authorList>
            <person name="Jaros S."/>
            <person name="Januszkiewicz K."/>
            <person name="Wedrychowicz H."/>
        </authorList>
    </citation>
    <scope>NUCLEOTIDE SEQUENCE [LARGE SCALE GENOMIC DNA]</scope>
    <source>
        <strain evidence="4 5">DSM 14916</strain>
    </source>
</reference>
<dbReference type="Proteomes" id="UP000184387">
    <property type="component" value="Unassembled WGS sequence"/>
</dbReference>
<keyword evidence="5" id="KW-1185">Reference proteome</keyword>
<feature type="domain" description="Glycine zipper" evidence="3">
    <location>
        <begin position="33"/>
        <end position="72"/>
    </location>
</feature>
<feature type="region of interest" description="Disordered" evidence="1">
    <location>
        <begin position="74"/>
        <end position="93"/>
    </location>
</feature>
<protein>
    <submittedName>
        <fullName evidence="4">Glycine zipper</fullName>
    </submittedName>
</protein>
<dbReference type="EMBL" id="FQZF01000023">
    <property type="protein sequence ID" value="SHJ87267.1"/>
    <property type="molecule type" value="Genomic_DNA"/>
</dbReference>
<dbReference type="InterPro" id="IPR039567">
    <property type="entry name" value="Gly-zipper"/>
</dbReference>
<evidence type="ECO:0000256" key="1">
    <source>
        <dbReference type="SAM" id="MobiDB-lite"/>
    </source>
</evidence>
<dbReference type="Pfam" id="PF13488">
    <property type="entry name" value="Gly-zipper_Omp"/>
    <property type="match status" value="1"/>
</dbReference>
<proteinExistence type="predicted"/>
<dbReference type="AlphaFoldDB" id="A0A1M6MUZ2"/>
<evidence type="ECO:0000313" key="5">
    <source>
        <dbReference type="Proteomes" id="UP000184387"/>
    </source>
</evidence>
<evidence type="ECO:0000313" key="4">
    <source>
        <dbReference type="EMBL" id="SHJ87267.1"/>
    </source>
</evidence>
<feature type="signal peptide" evidence="2">
    <location>
        <begin position="1"/>
        <end position="22"/>
    </location>
</feature>
<accession>A0A1M6MUZ2</accession>
<dbReference type="PROSITE" id="PS51257">
    <property type="entry name" value="PROKAR_LIPOPROTEIN"/>
    <property type="match status" value="1"/>
</dbReference>
<feature type="chain" id="PRO_5012002727" evidence="2">
    <location>
        <begin position="23"/>
        <end position="93"/>
    </location>
</feature>
<gene>
    <name evidence="4" type="ORF">SAMN02745194_03601</name>
</gene>
<evidence type="ECO:0000259" key="3">
    <source>
        <dbReference type="Pfam" id="PF13488"/>
    </source>
</evidence>
<evidence type="ECO:0000256" key="2">
    <source>
        <dbReference type="SAM" id="SignalP"/>
    </source>
</evidence>
<dbReference type="RefSeq" id="WP_086062311.1">
    <property type="nucleotide sequence ID" value="NZ_FQZF01000023.1"/>
</dbReference>
<keyword evidence="2" id="KW-0732">Signal</keyword>